<dbReference type="GO" id="GO:0009113">
    <property type="term" value="P:purine nucleobase biosynthetic process"/>
    <property type="evidence" value="ECO:0007669"/>
    <property type="project" value="UniProtKB-UniRule"/>
</dbReference>
<dbReference type="EC" id="2.4.2.14" evidence="7"/>
<dbReference type="GO" id="GO:0000287">
    <property type="term" value="F:magnesium ion binding"/>
    <property type="evidence" value="ECO:0007669"/>
    <property type="project" value="UniProtKB-UniRule"/>
</dbReference>
<evidence type="ECO:0000256" key="7">
    <source>
        <dbReference type="HAMAP-Rule" id="MF_01931"/>
    </source>
</evidence>
<protein>
    <recommendedName>
        <fullName evidence="7">Amidophosphoribosyltransferase</fullName>
        <shortName evidence="7">ATase</shortName>
        <ecNumber evidence="7">2.4.2.14</ecNumber>
    </recommendedName>
    <alternativeName>
        <fullName evidence="7">Glutamine phosphoribosylpyrophosphate amidotransferase</fullName>
        <shortName evidence="7">GPATase</shortName>
    </alternativeName>
</protein>
<keyword evidence="6 7" id="KW-0315">Glutamine amidotransferase</keyword>
<evidence type="ECO:0000256" key="4">
    <source>
        <dbReference type="ARBA" id="ARBA00022679"/>
    </source>
</evidence>
<dbReference type="UniPathway" id="UPA00074">
    <property type="reaction ID" value="UER00124"/>
</dbReference>
<comment type="similarity">
    <text evidence="2 7 8">In the C-terminal section; belongs to the purine/pyrimidine phosphoribosyltransferase family.</text>
</comment>
<dbReference type="CDD" id="cd00715">
    <property type="entry name" value="GPATase_N"/>
    <property type="match status" value="1"/>
</dbReference>
<dbReference type="Pfam" id="PF13522">
    <property type="entry name" value="GATase_6"/>
    <property type="match status" value="1"/>
</dbReference>
<keyword evidence="5 7" id="KW-0658">Purine biosynthesis</keyword>
<dbReference type="OrthoDB" id="9801213at2"/>
<keyword evidence="13" id="KW-1185">Reference proteome</keyword>
<comment type="pathway">
    <text evidence="1 7 8">Purine metabolism; IMP biosynthesis via de novo pathway; N(1)-(5-phospho-D-ribosyl)glycinamide from 5-phospho-alpha-D-ribose 1-diphosphate: step 1/2.</text>
</comment>
<dbReference type="InterPro" id="IPR035584">
    <property type="entry name" value="PurF_N"/>
</dbReference>
<dbReference type="RefSeq" id="WP_092343073.1">
    <property type="nucleotide sequence ID" value="NZ_FLSL01000088.1"/>
</dbReference>
<evidence type="ECO:0000256" key="9">
    <source>
        <dbReference type="PIRSR" id="PIRSR000485-1"/>
    </source>
</evidence>
<dbReference type="AlphaFoldDB" id="A0A0S4M486"/>
<name>A0A0S4M486_9BURK</name>
<feature type="active site" description="Nucleophile" evidence="7 9">
    <location>
        <position position="2"/>
    </location>
</feature>
<gene>
    <name evidence="7 12" type="primary">purF</name>
    <name evidence="12" type="ORF">Ark11_0968</name>
</gene>
<feature type="domain" description="Glutamine amidotransferase type-2" evidence="11">
    <location>
        <begin position="2"/>
        <end position="236"/>
    </location>
</feature>
<feature type="binding site" evidence="7 10">
    <location>
        <position position="305"/>
    </location>
    <ligand>
        <name>Mg(2+)</name>
        <dbReference type="ChEBI" id="CHEBI:18420"/>
    </ligand>
</feature>
<reference evidence="13" key="1">
    <citation type="submission" date="2015-11" db="EMBL/GenBank/DDBJ databases">
        <authorList>
            <person name="Seth-Smith H.M.B."/>
        </authorList>
    </citation>
    <scope>NUCLEOTIDE SEQUENCE [LARGE SCALE GENOMIC DNA]</scope>
    <source>
        <strain evidence="13">2013Ark11</strain>
    </source>
</reference>
<dbReference type="EMBL" id="LN906597">
    <property type="protein sequence ID" value="CUT17788.1"/>
    <property type="molecule type" value="Genomic_DNA"/>
</dbReference>
<evidence type="ECO:0000256" key="3">
    <source>
        <dbReference type="ARBA" id="ARBA00022676"/>
    </source>
</evidence>
<dbReference type="GO" id="GO:0006189">
    <property type="term" value="P:'de novo' IMP biosynthetic process"/>
    <property type="evidence" value="ECO:0007669"/>
    <property type="project" value="UniProtKB-UniRule"/>
</dbReference>
<dbReference type="SUPFAM" id="SSF53271">
    <property type="entry name" value="PRTase-like"/>
    <property type="match status" value="1"/>
</dbReference>
<comment type="catalytic activity">
    <reaction evidence="7 8">
        <text>5-phospho-beta-D-ribosylamine + L-glutamate + diphosphate = 5-phospho-alpha-D-ribose 1-diphosphate + L-glutamine + H2O</text>
        <dbReference type="Rhea" id="RHEA:14905"/>
        <dbReference type="ChEBI" id="CHEBI:15377"/>
        <dbReference type="ChEBI" id="CHEBI:29985"/>
        <dbReference type="ChEBI" id="CHEBI:33019"/>
        <dbReference type="ChEBI" id="CHEBI:58017"/>
        <dbReference type="ChEBI" id="CHEBI:58359"/>
        <dbReference type="ChEBI" id="CHEBI:58681"/>
        <dbReference type="EC" id="2.4.2.14"/>
    </reaction>
</comment>
<dbReference type="GO" id="GO:0004044">
    <property type="term" value="F:amidophosphoribosyltransferase activity"/>
    <property type="evidence" value="ECO:0007669"/>
    <property type="project" value="UniProtKB-UniRule"/>
</dbReference>
<comment type="caution">
    <text evidence="7">Lacks conserved residue(s) required for the propagation of feature annotation.</text>
</comment>
<dbReference type="InterPro" id="IPR017932">
    <property type="entry name" value="GATase_2_dom"/>
</dbReference>
<feature type="binding site" evidence="7 10">
    <location>
        <position position="367"/>
    </location>
    <ligand>
        <name>Mg(2+)</name>
        <dbReference type="ChEBI" id="CHEBI:18420"/>
    </ligand>
</feature>
<evidence type="ECO:0000256" key="10">
    <source>
        <dbReference type="PIRSR" id="PIRSR000485-2"/>
    </source>
</evidence>
<comment type="function">
    <text evidence="7">Catalyzes the formation of phosphoribosylamine from phosphoribosylpyrophosphate (PRPP) and glutamine.</text>
</comment>
<dbReference type="PANTHER" id="PTHR11907">
    <property type="entry name" value="AMIDOPHOSPHORIBOSYLTRANSFERASE"/>
    <property type="match status" value="1"/>
</dbReference>
<dbReference type="Gene3D" id="3.40.50.2020">
    <property type="match status" value="1"/>
</dbReference>
<dbReference type="PATRIC" id="fig|1561003.3.peg.991"/>
<dbReference type="InterPro" id="IPR000836">
    <property type="entry name" value="PRTase_dom"/>
</dbReference>
<evidence type="ECO:0000313" key="13">
    <source>
        <dbReference type="Proteomes" id="UP000198651"/>
    </source>
</evidence>
<dbReference type="InterPro" id="IPR029057">
    <property type="entry name" value="PRTase-like"/>
</dbReference>
<dbReference type="Gene3D" id="3.60.20.10">
    <property type="entry name" value="Glutamine Phosphoribosylpyrophosphate, subunit 1, domain 1"/>
    <property type="match status" value="1"/>
</dbReference>
<keyword evidence="7 10" id="KW-0460">Magnesium</keyword>
<evidence type="ECO:0000256" key="2">
    <source>
        <dbReference type="ARBA" id="ARBA00010138"/>
    </source>
</evidence>
<evidence type="ECO:0000256" key="8">
    <source>
        <dbReference type="PIRNR" id="PIRNR000485"/>
    </source>
</evidence>
<dbReference type="PIRSF" id="PIRSF000485">
    <property type="entry name" value="Amd_phspho_trans"/>
    <property type="match status" value="1"/>
</dbReference>
<feature type="binding site" evidence="7 10">
    <location>
        <position position="368"/>
    </location>
    <ligand>
        <name>Mg(2+)</name>
        <dbReference type="ChEBI" id="CHEBI:18420"/>
    </ligand>
</feature>
<dbReference type="NCBIfam" id="TIGR01134">
    <property type="entry name" value="purF"/>
    <property type="match status" value="1"/>
</dbReference>
<dbReference type="SUPFAM" id="SSF56235">
    <property type="entry name" value="N-terminal nucleophile aminohydrolases (Ntn hydrolases)"/>
    <property type="match status" value="1"/>
</dbReference>
<dbReference type="HAMAP" id="MF_01931">
    <property type="entry name" value="PurF"/>
    <property type="match status" value="1"/>
</dbReference>
<organism evidence="12 13">
    <name type="scientific">Candidatus Ichthyocystis hellenicum</name>
    <dbReference type="NCBI Taxonomy" id="1561003"/>
    <lineage>
        <taxon>Bacteria</taxon>
        <taxon>Pseudomonadati</taxon>
        <taxon>Pseudomonadota</taxon>
        <taxon>Betaproteobacteria</taxon>
        <taxon>Burkholderiales</taxon>
        <taxon>Candidatus Ichthyocystis</taxon>
    </lineage>
</organism>
<evidence type="ECO:0000313" key="12">
    <source>
        <dbReference type="EMBL" id="CUT17788.1"/>
    </source>
</evidence>
<keyword evidence="4 7" id="KW-0808">Transferase</keyword>
<evidence type="ECO:0000259" key="11">
    <source>
        <dbReference type="PROSITE" id="PS51278"/>
    </source>
</evidence>
<evidence type="ECO:0000256" key="6">
    <source>
        <dbReference type="ARBA" id="ARBA00022962"/>
    </source>
</evidence>
<evidence type="ECO:0000256" key="5">
    <source>
        <dbReference type="ARBA" id="ARBA00022755"/>
    </source>
</evidence>
<proteinExistence type="inferred from homology"/>
<keyword evidence="3 7" id="KW-0328">Glycosyltransferase</keyword>
<dbReference type="STRING" id="1561003.Ark11_0968"/>
<dbReference type="PROSITE" id="PS51278">
    <property type="entry name" value="GATASE_TYPE_2"/>
    <property type="match status" value="1"/>
</dbReference>
<accession>A0A0S4M486</accession>
<dbReference type="InterPro" id="IPR029055">
    <property type="entry name" value="Ntn_hydrolases_N"/>
</dbReference>
<dbReference type="CDD" id="cd06223">
    <property type="entry name" value="PRTases_typeI"/>
    <property type="match status" value="1"/>
</dbReference>
<comment type="cofactor">
    <cofactor evidence="7 10">
        <name>Mg(2+)</name>
        <dbReference type="ChEBI" id="CHEBI:18420"/>
    </cofactor>
    <text evidence="7 10">Binds 1 Mg(2+) ion per subunit.</text>
</comment>
<dbReference type="Proteomes" id="UP000198651">
    <property type="component" value="Chromosome I"/>
</dbReference>
<sequence length="469" mass="51257">MCGVLGVIGSSLASGLLYDGLTVLQHRGQDAAGMATIDSHGQFHLVKNSGLVRDVFSDKELSALPGVAGIAHCRYPTSGSIVAVEAQPFYVNFPYGLVLAHNGNLVNADEVRFSLENVDYRHINTSSDSELLLNVLAHELGCSSNGIDLTPEIICHALSLLSQRVKGAYSVVCLIANHGLLAFQDPYGIRPLVLGCREDNGNVSYMLSSESVALDINGFNLIGDVKAGEMVFIDFSMNLHRFQYAPGVLSHPCLFEYIYFSRPDSISYGSYISDVRKMMGVLLAKKVRSSGLYQHVDVVVPIPDSSCYSALSLALSLGLPYSEAFVKNRYIGRTFIMPAQSSRQKFIRRKLNPIVSEFSGRSVLLVDDSIVRGTTSREIVQMARQSGACRVFMASAAPPVRYPNRYGIDMPTYGELIAYSRTDDDVCREIGADVLIYQDLSDLQDLVSGLSSDIFRAETSCFDGLYIVD</sequence>
<keyword evidence="7 10" id="KW-0479">Metal-binding</keyword>
<dbReference type="InterPro" id="IPR005854">
    <property type="entry name" value="PurF"/>
</dbReference>
<evidence type="ECO:0000256" key="1">
    <source>
        <dbReference type="ARBA" id="ARBA00005209"/>
    </source>
</evidence>